<evidence type="ECO:0000259" key="2">
    <source>
        <dbReference type="Pfam" id="PF07995"/>
    </source>
</evidence>
<reference evidence="4" key="1">
    <citation type="submission" date="2017-09" db="EMBL/GenBank/DDBJ databases">
        <authorList>
            <person name="Varghese N."/>
            <person name="Submissions S."/>
        </authorList>
    </citation>
    <scope>NUCLEOTIDE SEQUENCE [LARGE SCALE GENOMIC DNA]</scope>
    <source>
        <strain evidence="4">CGMCC 1.12641</strain>
    </source>
</reference>
<keyword evidence="1" id="KW-0732">Signal</keyword>
<name>A0A285X886_9FLAO</name>
<dbReference type="OrthoDB" id="9770043at2"/>
<dbReference type="Gene3D" id="2.120.10.30">
    <property type="entry name" value="TolB, C-terminal domain"/>
    <property type="match status" value="1"/>
</dbReference>
<organism evidence="3 4">
    <name type="scientific">Salinimicrobium sediminis</name>
    <dbReference type="NCBI Taxonomy" id="1343891"/>
    <lineage>
        <taxon>Bacteria</taxon>
        <taxon>Pseudomonadati</taxon>
        <taxon>Bacteroidota</taxon>
        <taxon>Flavobacteriia</taxon>
        <taxon>Flavobacteriales</taxon>
        <taxon>Flavobacteriaceae</taxon>
        <taxon>Salinimicrobium</taxon>
    </lineage>
</organism>
<proteinExistence type="predicted"/>
<gene>
    <name evidence="3" type="ORF">SAMN06296241_3084</name>
</gene>
<feature type="signal peptide" evidence="1">
    <location>
        <begin position="1"/>
        <end position="24"/>
    </location>
</feature>
<dbReference type="EMBL" id="OCMF01000005">
    <property type="protein sequence ID" value="SOC81508.1"/>
    <property type="molecule type" value="Genomic_DNA"/>
</dbReference>
<dbReference type="Pfam" id="PF07995">
    <property type="entry name" value="GSDH"/>
    <property type="match status" value="1"/>
</dbReference>
<dbReference type="Proteomes" id="UP000219193">
    <property type="component" value="Unassembled WGS sequence"/>
</dbReference>
<dbReference type="PANTHER" id="PTHR19328">
    <property type="entry name" value="HEDGEHOG-INTERACTING PROTEIN"/>
    <property type="match status" value="1"/>
</dbReference>
<dbReference type="PROSITE" id="PS51257">
    <property type="entry name" value="PROKAR_LIPOPROTEIN"/>
    <property type="match status" value="1"/>
</dbReference>
<dbReference type="PANTHER" id="PTHR19328:SF75">
    <property type="entry name" value="ALDOSE SUGAR DEHYDROGENASE YLII"/>
    <property type="match status" value="1"/>
</dbReference>
<sequence>MKKIFLLSLSLGLFACGENGNTKAQETETTPENDTVQKISVVTIPEEQLTTAEYEYEVVVPGLDIAWGMDFLPDGSMLITEKSGELIHFKNGQKQQVQGAPEVYNRGQGGFLDVALSPNYQSDGWIYFTYASSAGEGEGGNTELMRAKLENNQLTNKEVLYKAVPNSTRGQHFGSRIDFDNEGHLYFSIGDRGDRDVNPQDLTRDGGKVYRLNLDGSIPQDNPYVGVSGAKEAVFSYGHRNPQGMIFNSDTNEIWVHEHGPQGGDEINVVKKGANYGWPLVSYGINYDGTSFTDETSGPDFEDPIYYWVPSIAPSGFAHVTSDKYPDLKGDILVGSLKFQYVEHLTLDGKKVTAREKILENIGRVRDVVQSPDGHIYVSVEGKGIVKILPKQ</sequence>
<dbReference type="InterPro" id="IPR011041">
    <property type="entry name" value="Quinoprot_gluc/sorb_DH_b-prop"/>
</dbReference>
<dbReference type="RefSeq" id="WP_097057313.1">
    <property type="nucleotide sequence ID" value="NZ_OCMF01000005.1"/>
</dbReference>
<feature type="chain" id="PRO_5012267478" evidence="1">
    <location>
        <begin position="25"/>
        <end position="392"/>
    </location>
</feature>
<keyword evidence="4" id="KW-1185">Reference proteome</keyword>
<dbReference type="InterPro" id="IPR012938">
    <property type="entry name" value="Glc/Sorbosone_DH"/>
</dbReference>
<protein>
    <submittedName>
        <fullName evidence="3">Quinoprotein glucose dehydrogenase</fullName>
    </submittedName>
</protein>
<evidence type="ECO:0000313" key="3">
    <source>
        <dbReference type="EMBL" id="SOC81508.1"/>
    </source>
</evidence>
<feature type="domain" description="Glucose/Sorbosone dehydrogenase" evidence="2">
    <location>
        <begin position="63"/>
        <end position="382"/>
    </location>
</feature>
<accession>A0A285X886</accession>
<dbReference type="AlphaFoldDB" id="A0A285X886"/>
<evidence type="ECO:0000256" key="1">
    <source>
        <dbReference type="SAM" id="SignalP"/>
    </source>
</evidence>
<evidence type="ECO:0000313" key="4">
    <source>
        <dbReference type="Proteomes" id="UP000219193"/>
    </source>
</evidence>
<dbReference type="InterPro" id="IPR011042">
    <property type="entry name" value="6-blade_b-propeller_TolB-like"/>
</dbReference>
<dbReference type="SUPFAM" id="SSF50952">
    <property type="entry name" value="Soluble quinoprotein glucose dehydrogenase"/>
    <property type="match status" value="1"/>
</dbReference>